<reference evidence="6 7" key="1">
    <citation type="submission" date="2017-11" db="EMBL/GenBank/DDBJ databases">
        <title>Genome-resolved metagenomics identifies genetic mobility, metabolic interactions, and unexpected diversity in perchlorate-reducing communities.</title>
        <authorList>
            <person name="Barnum T.P."/>
            <person name="Figueroa I.A."/>
            <person name="Carlstrom C.I."/>
            <person name="Lucas L.N."/>
            <person name="Engelbrektson A.L."/>
            <person name="Coates J.D."/>
        </authorList>
    </citation>
    <scope>NUCLEOTIDE SEQUENCE [LARGE SCALE GENOMIC DNA]</scope>
    <source>
        <strain evidence="6">BM706</strain>
    </source>
</reference>
<dbReference type="Proteomes" id="UP000234857">
    <property type="component" value="Unassembled WGS sequence"/>
</dbReference>
<keyword evidence="2" id="KW-0808">Transferase</keyword>
<dbReference type="InterPro" id="IPR016036">
    <property type="entry name" value="Malonyl_transacylase_ACP-bd"/>
</dbReference>
<evidence type="ECO:0000256" key="1">
    <source>
        <dbReference type="ARBA" id="ARBA00013258"/>
    </source>
</evidence>
<dbReference type="SUPFAM" id="SSF55048">
    <property type="entry name" value="Probable ACP-binding domain of malonyl-CoA ACP transacylase"/>
    <property type="match status" value="1"/>
</dbReference>
<evidence type="ECO:0000259" key="5">
    <source>
        <dbReference type="Pfam" id="PF00698"/>
    </source>
</evidence>
<organism evidence="6 7">
    <name type="scientific">Muiribacterium halophilum</name>
    <dbReference type="NCBI Taxonomy" id="2053465"/>
    <lineage>
        <taxon>Bacteria</taxon>
        <taxon>Candidatus Muiribacteriota</taxon>
        <taxon>Candidatus Muiribacteriia</taxon>
        <taxon>Candidatus Muiribacteriales</taxon>
        <taxon>Candidatus Muiribacteriaceae</taxon>
        <taxon>Candidatus Muiribacterium</taxon>
    </lineage>
</organism>
<comment type="caution">
    <text evidence="6">The sequence shown here is derived from an EMBL/GenBank/DDBJ whole genome shotgun (WGS) entry which is preliminary data.</text>
</comment>
<keyword evidence="3" id="KW-0012">Acyltransferase</keyword>
<sequence length="146" mass="15833">MGKELYEKYPEAKQVFDKASDVLGFSIKDKCFEGDADELKKTEITQPAILTTSIAAFEVLKKRFPNFKAVAGHSLGEYSALYASGALDLESVIKLVQKRGEAMSKVSGGVLAALIGKDFSKVEDLCEESGYVISIYNSPKQVILAG</sequence>
<dbReference type="InterPro" id="IPR016035">
    <property type="entry name" value="Acyl_Trfase/lysoPLipase"/>
</dbReference>
<dbReference type="EMBL" id="PKTG01000081">
    <property type="protein sequence ID" value="PLX17831.1"/>
    <property type="molecule type" value="Genomic_DNA"/>
</dbReference>
<dbReference type="EC" id="2.3.1.39" evidence="1"/>
<dbReference type="PANTHER" id="PTHR42681:SF1">
    <property type="entry name" value="MALONYL-COA-ACYL CARRIER PROTEIN TRANSACYLASE, MITOCHONDRIAL"/>
    <property type="match status" value="1"/>
</dbReference>
<dbReference type="InterPro" id="IPR050858">
    <property type="entry name" value="Mal-CoA-ACP_Trans/PKS_FabD"/>
</dbReference>
<evidence type="ECO:0000256" key="3">
    <source>
        <dbReference type="ARBA" id="ARBA00023315"/>
    </source>
</evidence>
<dbReference type="PANTHER" id="PTHR42681">
    <property type="entry name" value="MALONYL-COA-ACYL CARRIER PROTEIN TRANSACYLASE, MITOCHONDRIAL"/>
    <property type="match status" value="1"/>
</dbReference>
<dbReference type="GO" id="GO:0004314">
    <property type="term" value="F:[acyl-carrier-protein] S-malonyltransferase activity"/>
    <property type="evidence" value="ECO:0007669"/>
    <property type="project" value="UniProtKB-EC"/>
</dbReference>
<proteinExistence type="predicted"/>
<dbReference type="Gene3D" id="3.30.70.250">
    <property type="entry name" value="Malonyl-CoA ACP transacylase, ACP-binding"/>
    <property type="match status" value="1"/>
</dbReference>
<dbReference type="Pfam" id="PF00698">
    <property type="entry name" value="Acyl_transf_1"/>
    <property type="match status" value="1"/>
</dbReference>
<dbReference type="Gene3D" id="3.40.366.10">
    <property type="entry name" value="Malonyl-Coenzyme A Acyl Carrier Protein, domain 2"/>
    <property type="match status" value="1"/>
</dbReference>
<dbReference type="InterPro" id="IPR014043">
    <property type="entry name" value="Acyl_transferase_dom"/>
</dbReference>
<dbReference type="AlphaFoldDB" id="A0A2N5ZGQ7"/>
<comment type="catalytic activity">
    <reaction evidence="4">
        <text>holo-[ACP] + malonyl-CoA = malonyl-[ACP] + CoA</text>
        <dbReference type="Rhea" id="RHEA:41792"/>
        <dbReference type="Rhea" id="RHEA-COMP:9623"/>
        <dbReference type="Rhea" id="RHEA-COMP:9685"/>
        <dbReference type="ChEBI" id="CHEBI:57287"/>
        <dbReference type="ChEBI" id="CHEBI:57384"/>
        <dbReference type="ChEBI" id="CHEBI:64479"/>
        <dbReference type="ChEBI" id="CHEBI:78449"/>
        <dbReference type="EC" id="2.3.1.39"/>
    </reaction>
</comment>
<gene>
    <name evidence="6" type="ORF">C0601_06200</name>
</gene>
<evidence type="ECO:0000313" key="6">
    <source>
        <dbReference type="EMBL" id="PLX17831.1"/>
    </source>
</evidence>
<dbReference type="SUPFAM" id="SSF52151">
    <property type="entry name" value="FabD/lysophospholipase-like"/>
    <property type="match status" value="1"/>
</dbReference>
<dbReference type="GO" id="GO:0006633">
    <property type="term" value="P:fatty acid biosynthetic process"/>
    <property type="evidence" value="ECO:0007669"/>
    <property type="project" value="TreeGrafter"/>
</dbReference>
<name>A0A2N5ZGQ7_MUIH1</name>
<feature type="domain" description="Malonyl-CoA:ACP transacylase (MAT)" evidence="5">
    <location>
        <begin position="1"/>
        <end position="146"/>
    </location>
</feature>
<evidence type="ECO:0000256" key="2">
    <source>
        <dbReference type="ARBA" id="ARBA00022679"/>
    </source>
</evidence>
<accession>A0A2N5ZGQ7</accession>
<evidence type="ECO:0000313" key="7">
    <source>
        <dbReference type="Proteomes" id="UP000234857"/>
    </source>
</evidence>
<dbReference type="InterPro" id="IPR001227">
    <property type="entry name" value="Ac_transferase_dom_sf"/>
</dbReference>
<protein>
    <recommendedName>
        <fullName evidence="1">[acyl-carrier-protein] S-malonyltransferase</fullName>
        <ecNumber evidence="1">2.3.1.39</ecNumber>
    </recommendedName>
</protein>
<evidence type="ECO:0000256" key="4">
    <source>
        <dbReference type="ARBA" id="ARBA00048462"/>
    </source>
</evidence>